<evidence type="ECO:0000313" key="1">
    <source>
        <dbReference type="EMBL" id="KAJ8109940.1"/>
    </source>
</evidence>
<proteinExistence type="predicted"/>
<keyword evidence="2" id="KW-1185">Reference proteome</keyword>
<sequence>MATTRQEACSQRSACACSRAARSGGLMHLDALKQQIYCQRPRPEALAVPAATQRDFLRETALIQRRSEQFEPIVGEREHVLFERLAAAMDLGAGRTWQARAQRVNDDRTHTTRDVWQPTQIEIFSPDYYSMYNGA</sequence>
<dbReference type="EMBL" id="JAPHNI010000553">
    <property type="protein sequence ID" value="KAJ8109940.1"/>
    <property type="molecule type" value="Genomic_DNA"/>
</dbReference>
<dbReference type="Proteomes" id="UP001153331">
    <property type="component" value="Unassembled WGS sequence"/>
</dbReference>
<protein>
    <submittedName>
        <fullName evidence="1">Uncharacterized protein</fullName>
    </submittedName>
</protein>
<organism evidence="1 2">
    <name type="scientific">Boeremia exigua</name>
    <dbReference type="NCBI Taxonomy" id="749465"/>
    <lineage>
        <taxon>Eukaryota</taxon>
        <taxon>Fungi</taxon>
        <taxon>Dikarya</taxon>
        <taxon>Ascomycota</taxon>
        <taxon>Pezizomycotina</taxon>
        <taxon>Dothideomycetes</taxon>
        <taxon>Pleosporomycetidae</taxon>
        <taxon>Pleosporales</taxon>
        <taxon>Pleosporineae</taxon>
        <taxon>Didymellaceae</taxon>
        <taxon>Boeremia</taxon>
    </lineage>
</organism>
<comment type="caution">
    <text evidence="1">The sequence shown here is derived from an EMBL/GenBank/DDBJ whole genome shotgun (WGS) entry which is preliminary data.</text>
</comment>
<gene>
    <name evidence="1" type="ORF">OPT61_g7090</name>
</gene>
<reference evidence="1" key="1">
    <citation type="submission" date="2022-11" db="EMBL/GenBank/DDBJ databases">
        <title>Genome Sequence of Boeremia exigua.</title>
        <authorList>
            <person name="Buettner E."/>
        </authorList>
    </citation>
    <scope>NUCLEOTIDE SEQUENCE</scope>
    <source>
        <strain evidence="1">CU02</strain>
    </source>
</reference>
<accession>A0ACC2I474</accession>
<name>A0ACC2I474_9PLEO</name>
<evidence type="ECO:0000313" key="2">
    <source>
        <dbReference type="Proteomes" id="UP001153331"/>
    </source>
</evidence>